<evidence type="ECO:0000313" key="4">
    <source>
        <dbReference type="EMBL" id="OKH47406.1"/>
    </source>
</evidence>
<accession>A0A1U7J4B4</accession>
<gene>
    <name evidence="4" type="ORF">NIES30_13095</name>
</gene>
<dbReference type="PROSITE" id="PS51462">
    <property type="entry name" value="NUDIX"/>
    <property type="match status" value="1"/>
</dbReference>
<dbReference type="InterPro" id="IPR000086">
    <property type="entry name" value="NUDIX_hydrolase_dom"/>
</dbReference>
<dbReference type="PANTHER" id="PTHR43046">
    <property type="entry name" value="GDP-MANNOSE MANNOSYL HYDROLASE"/>
    <property type="match status" value="1"/>
</dbReference>
<dbReference type="InterPro" id="IPR020084">
    <property type="entry name" value="NUDIX_hydrolase_CS"/>
</dbReference>
<name>A0A1U7J4B4_9CYAN</name>
<sequence length="142" mass="15980">MGKKARIRPISICLLRRGDEILVHESYDSVKERGFARPLGGGIDFGETSAAAAIREIKEELGADIAEVELLGVVENIFVYEGEPGHEIVFVYDGRFVDESLYGQESLDVVEGKRQFKAVWRSPADLRHGPHRLVPEQLWDFL</sequence>
<comment type="cofactor">
    <cofactor evidence="1">
        <name>Mg(2+)</name>
        <dbReference type="ChEBI" id="CHEBI:18420"/>
    </cofactor>
</comment>
<evidence type="ECO:0000313" key="5">
    <source>
        <dbReference type="Proteomes" id="UP000185557"/>
    </source>
</evidence>
<dbReference type="RefSeq" id="WP_073608882.1">
    <property type="nucleotide sequence ID" value="NZ_MRCG01000009.1"/>
</dbReference>
<reference evidence="4 5" key="1">
    <citation type="submission" date="2016-11" db="EMBL/GenBank/DDBJ databases">
        <title>Draft Genome Sequences of Nine Cyanobacterial Strains from Diverse Habitats.</title>
        <authorList>
            <person name="Zhu T."/>
            <person name="Hou S."/>
            <person name="Lu X."/>
            <person name="Hess W.R."/>
        </authorList>
    </citation>
    <scope>NUCLEOTIDE SEQUENCE [LARGE SCALE GENOMIC DNA]</scope>
    <source>
        <strain evidence="4 5">NIES-30</strain>
    </source>
</reference>
<dbReference type="Gene3D" id="3.90.79.10">
    <property type="entry name" value="Nucleoside Triphosphate Pyrophosphohydrolase"/>
    <property type="match status" value="1"/>
</dbReference>
<dbReference type="STRING" id="549789.NIES30_13095"/>
<comment type="caution">
    <text evidence="4">The sequence shown here is derived from an EMBL/GenBank/DDBJ whole genome shotgun (WGS) entry which is preliminary data.</text>
</comment>
<evidence type="ECO:0000259" key="3">
    <source>
        <dbReference type="PROSITE" id="PS51462"/>
    </source>
</evidence>
<dbReference type="PROSITE" id="PS00893">
    <property type="entry name" value="NUDIX_BOX"/>
    <property type="match status" value="1"/>
</dbReference>
<dbReference type="Proteomes" id="UP000185557">
    <property type="component" value="Unassembled WGS sequence"/>
</dbReference>
<dbReference type="AlphaFoldDB" id="A0A1U7J4B4"/>
<organism evidence="4 5">
    <name type="scientific">Phormidium tenue NIES-30</name>
    <dbReference type="NCBI Taxonomy" id="549789"/>
    <lineage>
        <taxon>Bacteria</taxon>
        <taxon>Bacillati</taxon>
        <taxon>Cyanobacteriota</taxon>
        <taxon>Cyanophyceae</taxon>
        <taxon>Oscillatoriophycideae</taxon>
        <taxon>Oscillatoriales</taxon>
        <taxon>Oscillatoriaceae</taxon>
        <taxon>Phormidium</taxon>
    </lineage>
</organism>
<keyword evidence="5" id="KW-1185">Reference proteome</keyword>
<dbReference type="Pfam" id="PF00293">
    <property type="entry name" value="NUDIX"/>
    <property type="match status" value="1"/>
</dbReference>
<dbReference type="InterPro" id="IPR015797">
    <property type="entry name" value="NUDIX_hydrolase-like_dom_sf"/>
</dbReference>
<dbReference type="EMBL" id="MRCG01000009">
    <property type="protein sequence ID" value="OKH47406.1"/>
    <property type="molecule type" value="Genomic_DNA"/>
</dbReference>
<protein>
    <submittedName>
        <fullName evidence="4">NUDIX hydrolase</fullName>
    </submittedName>
</protein>
<dbReference type="CDD" id="cd04688">
    <property type="entry name" value="NUDIX_Hydrolase"/>
    <property type="match status" value="1"/>
</dbReference>
<proteinExistence type="predicted"/>
<dbReference type="PANTHER" id="PTHR43046:SF14">
    <property type="entry name" value="MUTT_NUDIX FAMILY PROTEIN"/>
    <property type="match status" value="1"/>
</dbReference>
<evidence type="ECO:0000256" key="1">
    <source>
        <dbReference type="ARBA" id="ARBA00001946"/>
    </source>
</evidence>
<dbReference type="SUPFAM" id="SSF55811">
    <property type="entry name" value="Nudix"/>
    <property type="match status" value="1"/>
</dbReference>
<dbReference type="GO" id="GO:0016787">
    <property type="term" value="F:hydrolase activity"/>
    <property type="evidence" value="ECO:0007669"/>
    <property type="project" value="UniProtKB-KW"/>
</dbReference>
<evidence type="ECO:0000256" key="2">
    <source>
        <dbReference type="ARBA" id="ARBA00022801"/>
    </source>
</evidence>
<keyword evidence="2 4" id="KW-0378">Hydrolase</keyword>
<feature type="domain" description="Nudix hydrolase" evidence="3">
    <location>
        <begin position="5"/>
        <end position="142"/>
    </location>
</feature>
<dbReference type="OrthoDB" id="7376250at2"/>